<proteinExistence type="predicted"/>
<keyword evidence="2" id="KW-1185">Reference proteome</keyword>
<organism evidence="1 2">
    <name type="scientific">Nostoc azollae (strain 0708)</name>
    <name type="common">Anabaena azollae (strain 0708)</name>
    <dbReference type="NCBI Taxonomy" id="551115"/>
    <lineage>
        <taxon>Bacteria</taxon>
        <taxon>Bacillati</taxon>
        <taxon>Cyanobacteriota</taxon>
        <taxon>Cyanophyceae</taxon>
        <taxon>Nostocales</taxon>
        <taxon>Nostocaceae</taxon>
        <taxon>Trichormus</taxon>
    </lineage>
</organism>
<reference evidence="1 2" key="1">
    <citation type="journal article" date="2010" name="PLoS ONE">
        <title>Genome erosion in a nitrogen-fixing vertically transmitted endosymbiotic multicellular cyanobacterium.</title>
        <authorList>
            <person name="Ran L."/>
            <person name="Larsson J."/>
            <person name="Vigil-Stenman T."/>
            <person name="Nylander J.A."/>
            <person name="Ininbergs K."/>
            <person name="Zheng W.W."/>
            <person name="Lapidus A."/>
            <person name="Lowry S."/>
            <person name="Haselkorn R."/>
            <person name="Bergman B."/>
        </authorList>
    </citation>
    <scope>NUCLEOTIDE SEQUENCE [LARGE SCALE GENOMIC DNA]</scope>
    <source>
        <strain evidence="1 2">0708</strain>
    </source>
</reference>
<dbReference type="eggNOG" id="ENOG5030PJ2">
    <property type="taxonomic scope" value="Bacteria"/>
</dbReference>
<dbReference type="Proteomes" id="UP000001511">
    <property type="component" value="Chromosome"/>
</dbReference>
<gene>
    <name evidence="1" type="ordered locus">Aazo_3576</name>
</gene>
<evidence type="ECO:0000313" key="2">
    <source>
        <dbReference type="Proteomes" id="UP000001511"/>
    </source>
</evidence>
<dbReference type="OrthoDB" id="495507at2"/>
<dbReference type="KEGG" id="naz:Aazo_3576"/>
<evidence type="ECO:0000313" key="1">
    <source>
        <dbReference type="EMBL" id="ADI65167.1"/>
    </source>
</evidence>
<sequence>MKLQLVNITYEIEVEPGEKLILPESIRESIGAGNWIITIQSKLDSSPVTRSHDAFLKGYTPEDEGLYDDYTTG</sequence>
<dbReference type="RefSeq" id="WP_013192181.1">
    <property type="nucleotide sequence ID" value="NC_014248.1"/>
</dbReference>
<name>D7E3J8_NOSA0</name>
<dbReference type="AlphaFoldDB" id="D7E3J8"/>
<dbReference type="EMBL" id="CP002059">
    <property type="protein sequence ID" value="ADI65167.1"/>
    <property type="molecule type" value="Genomic_DNA"/>
</dbReference>
<accession>D7E3J8</accession>
<dbReference type="HOGENOM" id="CLU_179149_0_0_3"/>
<protein>
    <submittedName>
        <fullName evidence="1">Uncharacterized protein</fullName>
    </submittedName>
</protein>